<feature type="domain" description="Ubiquitin 3 binding protein But2 C-terminal" evidence="2">
    <location>
        <begin position="51"/>
        <end position="181"/>
    </location>
</feature>
<comment type="caution">
    <text evidence="3">The sequence shown here is derived from an EMBL/GenBank/DDBJ whole genome shotgun (WGS) entry which is preliminary data.</text>
</comment>
<evidence type="ECO:0000313" key="3">
    <source>
        <dbReference type="EMBL" id="PGH28243.1"/>
    </source>
</evidence>
<evidence type="ECO:0000256" key="1">
    <source>
        <dbReference type="SAM" id="SignalP"/>
    </source>
</evidence>
<dbReference type="OrthoDB" id="5356630at2759"/>
<organism evidence="3 4">
    <name type="scientific">Polytolypa hystricis (strain UAMH7299)</name>
    <dbReference type="NCBI Taxonomy" id="1447883"/>
    <lineage>
        <taxon>Eukaryota</taxon>
        <taxon>Fungi</taxon>
        <taxon>Dikarya</taxon>
        <taxon>Ascomycota</taxon>
        <taxon>Pezizomycotina</taxon>
        <taxon>Eurotiomycetes</taxon>
        <taxon>Eurotiomycetidae</taxon>
        <taxon>Onygenales</taxon>
        <taxon>Onygenales incertae sedis</taxon>
        <taxon>Polytolypa</taxon>
    </lineage>
</organism>
<keyword evidence="1" id="KW-0732">Signal</keyword>
<feature type="chain" id="PRO_5013378630" description="Ubiquitin 3 binding protein But2 C-terminal domain-containing protein" evidence="1">
    <location>
        <begin position="17"/>
        <end position="199"/>
    </location>
</feature>
<gene>
    <name evidence="3" type="ORF">AJ80_00134</name>
</gene>
<name>A0A2B7Z4T0_POLH7</name>
<accession>A0A2B7Z4T0</accession>
<feature type="signal peptide" evidence="1">
    <location>
        <begin position="1"/>
        <end position="16"/>
    </location>
</feature>
<protein>
    <recommendedName>
        <fullName evidence="2">Ubiquitin 3 binding protein But2 C-terminal domain-containing protein</fullName>
    </recommendedName>
</protein>
<dbReference type="EMBL" id="PDNA01000001">
    <property type="protein sequence ID" value="PGH28243.1"/>
    <property type="molecule type" value="Genomic_DNA"/>
</dbReference>
<evidence type="ECO:0000259" key="2">
    <source>
        <dbReference type="Pfam" id="PF09792"/>
    </source>
</evidence>
<dbReference type="Pfam" id="PF09792">
    <property type="entry name" value="But2"/>
    <property type="match status" value="1"/>
</dbReference>
<reference evidence="3 4" key="1">
    <citation type="submission" date="2017-10" db="EMBL/GenBank/DDBJ databases">
        <title>Comparative genomics in systemic dimorphic fungi from Ajellomycetaceae.</title>
        <authorList>
            <person name="Munoz J.F."/>
            <person name="Mcewen J.G."/>
            <person name="Clay O.K."/>
            <person name="Cuomo C.A."/>
        </authorList>
    </citation>
    <scope>NUCLEOTIDE SEQUENCE [LARGE SCALE GENOMIC DNA]</scope>
    <source>
        <strain evidence="3 4">UAMH7299</strain>
    </source>
</reference>
<dbReference type="Proteomes" id="UP000224634">
    <property type="component" value="Unassembled WGS sequence"/>
</dbReference>
<sequence>MKLAAILASAAAVALAAPNSLPERNIKDRQLDLMYPHRTFRYWINTQELKEDPQDQLLVVKNGNPDDESSCIVTFDFPPEVEGKTCRLVFDLWKDRDHSTGTQTADVFTVIDPPLDDSVSVQTLKQNVAEWRPAHSRDQHQGRVKLPVPGPAEWIESYHGYPEFPCPAGQLLGLEYVGAGDRVEVRWDIGVTGPRVQVL</sequence>
<keyword evidence="4" id="KW-1185">Reference proteome</keyword>
<dbReference type="AlphaFoldDB" id="A0A2B7Z4T0"/>
<proteinExistence type="predicted"/>
<dbReference type="InterPro" id="IPR018620">
    <property type="entry name" value="Ubiquitin3-bd_protein_But2_C"/>
</dbReference>
<evidence type="ECO:0000313" key="4">
    <source>
        <dbReference type="Proteomes" id="UP000224634"/>
    </source>
</evidence>